<dbReference type="Proteomes" id="UP000680865">
    <property type="component" value="Unassembled WGS sequence"/>
</dbReference>
<dbReference type="Gene3D" id="1.25.40.10">
    <property type="entry name" value="Tetratricopeptide repeat domain"/>
    <property type="match status" value="1"/>
</dbReference>
<gene>
    <name evidence="4" type="ORF">Aco04nite_84560</name>
</gene>
<dbReference type="PRINTS" id="PR00038">
    <property type="entry name" value="HTHLUXR"/>
</dbReference>
<evidence type="ECO:0000256" key="2">
    <source>
        <dbReference type="ARBA" id="ARBA00022840"/>
    </source>
</evidence>
<dbReference type="Gene3D" id="3.40.50.300">
    <property type="entry name" value="P-loop containing nucleotide triphosphate hydrolases"/>
    <property type="match status" value="1"/>
</dbReference>
<dbReference type="GO" id="GO:0003677">
    <property type="term" value="F:DNA binding"/>
    <property type="evidence" value="ECO:0007669"/>
    <property type="project" value="InterPro"/>
</dbReference>
<accession>A0A919T0C4</accession>
<name>A0A919T0C4_9ACTN</name>
<feature type="domain" description="HTH luxR-type" evidence="3">
    <location>
        <begin position="793"/>
        <end position="858"/>
    </location>
</feature>
<dbReference type="Pfam" id="PF13191">
    <property type="entry name" value="AAA_16"/>
    <property type="match status" value="1"/>
</dbReference>
<evidence type="ECO:0000313" key="4">
    <source>
        <dbReference type="EMBL" id="GIM83024.1"/>
    </source>
</evidence>
<dbReference type="SUPFAM" id="SSF52540">
    <property type="entry name" value="P-loop containing nucleoside triphosphate hydrolases"/>
    <property type="match status" value="1"/>
</dbReference>
<keyword evidence="1" id="KW-0547">Nucleotide-binding</keyword>
<dbReference type="SUPFAM" id="SSF46894">
    <property type="entry name" value="C-terminal effector domain of the bipartite response regulators"/>
    <property type="match status" value="1"/>
</dbReference>
<dbReference type="GO" id="GO:0005737">
    <property type="term" value="C:cytoplasm"/>
    <property type="evidence" value="ECO:0007669"/>
    <property type="project" value="TreeGrafter"/>
</dbReference>
<dbReference type="EMBL" id="BOQP01000052">
    <property type="protein sequence ID" value="GIM83024.1"/>
    <property type="molecule type" value="Genomic_DNA"/>
</dbReference>
<dbReference type="GO" id="GO:0005524">
    <property type="term" value="F:ATP binding"/>
    <property type="evidence" value="ECO:0007669"/>
    <property type="project" value="UniProtKB-KW"/>
</dbReference>
<comment type="caution">
    <text evidence="4">The sequence shown here is derived from an EMBL/GenBank/DDBJ whole genome shotgun (WGS) entry which is preliminary data.</text>
</comment>
<dbReference type="GO" id="GO:0006355">
    <property type="term" value="P:regulation of DNA-templated transcription"/>
    <property type="evidence" value="ECO:0007669"/>
    <property type="project" value="InterPro"/>
</dbReference>
<dbReference type="InterPro" id="IPR041664">
    <property type="entry name" value="AAA_16"/>
</dbReference>
<dbReference type="CDD" id="cd06170">
    <property type="entry name" value="LuxR_C_like"/>
    <property type="match status" value="1"/>
</dbReference>
<dbReference type="PROSITE" id="PS50043">
    <property type="entry name" value="HTH_LUXR_2"/>
    <property type="match status" value="1"/>
</dbReference>
<dbReference type="RefSeq" id="WP_244876691.1">
    <property type="nucleotide sequence ID" value="NZ_BAAATW010000006.1"/>
</dbReference>
<keyword evidence="5" id="KW-1185">Reference proteome</keyword>
<dbReference type="GO" id="GO:0004016">
    <property type="term" value="F:adenylate cyclase activity"/>
    <property type="evidence" value="ECO:0007669"/>
    <property type="project" value="TreeGrafter"/>
</dbReference>
<dbReference type="Gene3D" id="1.10.10.10">
    <property type="entry name" value="Winged helix-like DNA-binding domain superfamily/Winged helix DNA-binding domain"/>
    <property type="match status" value="1"/>
</dbReference>
<protein>
    <submittedName>
        <fullName evidence="4">LuxR family transcriptional regulator</fullName>
    </submittedName>
</protein>
<dbReference type="SUPFAM" id="SSF48452">
    <property type="entry name" value="TPR-like"/>
    <property type="match status" value="1"/>
</dbReference>
<dbReference type="InterPro" id="IPR027417">
    <property type="entry name" value="P-loop_NTPase"/>
</dbReference>
<dbReference type="InterPro" id="IPR000792">
    <property type="entry name" value="Tscrpt_reg_LuxR_C"/>
</dbReference>
<dbReference type="PANTHER" id="PTHR16305:SF35">
    <property type="entry name" value="TRANSCRIPTIONAL ACTIVATOR DOMAIN"/>
    <property type="match status" value="1"/>
</dbReference>
<organism evidence="4 5">
    <name type="scientific">Winogradskya consettensis</name>
    <dbReference type="NCBI Taxonomy" id="113560"/>
    <lineage>
        <taxon>Bacteria</taxon>
        <taxon>Bacillati</taxon>
        <taxon>Actinomycetota</taxon>
        <taxon>Actinomycetes</taxon>
        <taxon>Micromonosporales</taxon>
        <taxon>Micromonosporaceae</taxon>
        <taxon>Winogradskya</taxon>
    </lineage>
</organism>
<dbReference type="PROSITE" id="PS00622">
    <property type="entry name" value="HTH_LUXR_1"/>
    <property type="match status" value="1"/>
</dbReference>
<sequence>MGRVILERGRELAELTVAVREAAAGEGSVALVSGEAGIGKSVLVQSVRSVLPAGGRLLIGYCDDLGTRRTLGPIRDLLGSVGPRLTEALTEGRDRNQLLDALRAELNWARRPTVLVVEDVHWADEATLDALRYLVRRVAGMPVVLLLTYRDDEIDRTHPLRDLLGLVSRAERVRRLPLAPLSPDAVRQLSAASSLDPREVYEVTSGNPFFVVEVVAAGDATHPPPTVVDAVLARIRSVPPVTQDALEQIAVVPSALDRWLVDRIVPDGVAALATAERHGLLTVTPGRVAFRHELIRRAIADSLPASRRIVLNQRVLAALTGRGGNLSAIVHHAASAGDAAAIARYAPRAAEEAAAAGAHREAAAHLRLALDHRTAFPPEEQADLFDGYAVECYTIGESALAVDAQTTAVALRRELGDARRLGASLRWLSRIEWLCGHRQAAEQAGADAIEVLEGAGDDRLLAMAYSNQSQLHVLAERNALAIEWGERAAQLARGLGDAATISHALNNVGLARWDIGDPRGRPVLEEGLRVALDAGEVEHALRAYVNLIWNLLGDLRFVDAERFVTEAMALADFAEHRMFLTYLTVENSMLHEATGRWDEAIRSARAATDASLSARSPAYVVLARIGTRRDEPGAAELVARAWETAEVLQELQRVGPAAAVRAEAHWLHGGDPGAVDALENTYAEACRLNAGKLRSELAFWMTRFGRTIQDEPPDHPYALQATGQWREAAQEWADAGCPYEHAAALADSSDPADLLTALAELDNLGAEPLAKRVRGRLRELGVARIPRGPVEGTRRNPAGLTDRQLQVLRLLGEGLTNAGIAERLVVSVRTVDAHVAAVLLKLGLHSRRDVTARATELGVLPARSR</sequence>
<dbReference type="InterPro" id="IPR036388">
    <property type="entry name" value="WH-like_DNA-bd_sf"/>
</dbReference>
<evidence type="ECO:0000259" key="3">
    <source>
        <dbReference type="PROSITE" id="PS50043"/>
    </source>
</evidence>
<keyword evidence="2" id="KW-0067">ATP-binding</keyword>
<evidence type="ECO:0000256" key="1">
    <source>
        <dbReference type="ARBA" id="ARBA00022741"/>
    </source>
</evidence>
<proteinExistence type="predicted"/>
<dbReference type="Pfam" id="PF00196">
    <property type="entry name" value="GerE"/>
    <property type="match status" value="1"/>
</dbReference>
<dbReference type="PANTHER" id="PTHR16305">
    <property type="entry name" value="TESTICULAR SOLUBLE ADENYLYL CYCLASE"/>
    <property type="match status" value="1"/>
</dbReference>
<evidence type="ECO:0000313" key="5">
    <source>
        <dbReference type="Proteomes" id="UP000680865"/>
    </source>
</evidence>
<reference evidence="4" key="1">
    <citation type="submission" date="2021-03" db="EMBL/GenBank/DDBJ databases">
        <title>Whole genome shotgun sequence of Actinoplanes consettensis NBRC 14913.</title>
        <authorList>
            <person name="Komaki H."/>
            <person name="Tamura T."/>
        </authorList>
    </citation>
    <scope>NUCLEOTIDE SEQUENCE</scope>
    <source>
        <strain evidence="4">NBRC 14913</strain>
    </source>
</reference>
<dbReference type="InterPro" id="IPR011990">
    <property type="entry name" value="TPR-like_helical_dom_sf"/>
</dbReference>
<dbReference type="SMART" id="SM00421">
    <property type="entry name" value="HTH_LUXR"/>
    <property type="match status" value="1"/>
</dbReference>
<dbReference type="InterPro" id="IPR016032">
    <property type="entry name" value="Sig_transdc_resp-reg_C-effctor"/>
</dbReference>
<dbReference type="AlphaFoldDB" id="A0A919T0C4"/>